<dbReference type="PANTHER" id="PTHR43735">
    <property type="entry name" value="APOPTOSIS-INDUCING FACTOR 1"/>
    <property type="match status" value="1"/>
</dbReference>
<dbReference type="RefSeq" id="XP_040790191.1">
    <property type="nucleotide sequence ID" value="XM_040930052.1"/>
</dbReference>
<organism evidence="2 3">
    <name type="scientific">Cucurbitaria berberidis CBS 394.84</name>
    <dbReference type="NCBI Taxonomy" id="1168544"/>
    <lineage>
        <taxon>Eukaryota</taxon>
        <taxon>Fungi</taxon>
        <taxon>Dikarya</taxon>
        <taxon>Ascomycota</taxon>
        <taxon>Pezizomycotina</taxon>
        <taxon>Dothideomycetes</taxon>
        <taxon>Pleosporomycetidae</taxon>
        <taxon>Pleosporales</taxon>
        <taxon>Pleosporineae</taxon>
        <taxon>Cucurbitariaceae</taxon>
        <taxon>Cucurbitaria</taxon>
    </lineage>
</organism>
<evidence type="ECO:0000313" key="2">
    <source>
        <dbReference type="EMBL" id="KAF1847628.1"/>
    </source>
</evidence>
<dbReference type="InterPro" id="IPR036188">
    <property type="entry name" value="FAD/NAD-bd_sf"/>
</dbReference>
<comment type="caution">
    <text evidence="2">The sequence shown here is derived from an EMBL/GenBank/DDBJ whole genome shotgun (WGS) entry which is preliminary data.</text>
</comment>
<keyword evidence="3" id="KW-1185">Reference proteome</keyword>
<dbReference type="PRINTS" id="PR00368">
    <property type="entry name" value="FADPNR"/>
</dbReference>
<dbReference type="GO" id="GO:0050660">
    <property type="term" value="F:flavin adenine dinucleotide binding"/>
    <property type="evidence" value="ECO:0007669"/>
    <property type="project" value="TreeGrafter"/>
</dbReference>
<reference evidence="2" key="1">
    <citation type="submission" date="2020-01" db="EMBL/GenBank/DDBJ databases">
        <authorList>
            <consortium name="DOE Joint Genome Institute"/>
            <person name="Haridas S."/>
            <person name="Albert R."/>
            <person name="Binder M."/>
            <person name="Bloem J."/>
            <person name="Labutti K."/>
            <person name="Salamov A."/>
            <person name="Andreopoulos B."/>
            <person name="Baker S.E."/>
            <person name="Barry K."/>
            <person name="Bills G."/>
            <person name="Bluhm B.H."/>
            <person name="Cannon C."/>
            <person name="Castanera R."/>
            <person name="Culley D.E."/>
            <person name="Daum C."/>
            <person name="Ezra D."/>
            <person name="Gonzalez J.B."/>
            <person name="Henrissat B."/>
            <person name="Kuo A."/>
            <person name="Liang C."/>
            <person name="Lipzen A."/>
            <person name="Lutzoni F."/>
            <person name="Magnuson J."/>
            <person name="Mondo S."/>
            <person name="Nolan M."/>
            <person name="Ohm R."/>
            <person name="Pangilinan J."/>
            <person name="Park H.-J."/>
            <person name="Ramirez L."/>
            <person name="Alfaro M."/>
            <person name="Sun H."/>
            <person name="Tritt A."/>
            <person name="Yoshinaga Y."/>
            <person name="Zwiers L.-H."/>
            <person name="Turgeon B.G."/>
            <person name="Goodwin S.B."/>
            <person name="Spatafora J.W."/>
            <person name="Crous P.W."/>
            <person name="Grigoriev I.V."/>
        </authorList>
    </citation>
    <scope>NUCLEOTIDE SEQUENCE</scope>
    <source>
        <strain evidence="2">CBS 394.84</strain>
    </source>
</reference>
<sequence length="453" mass="49207">MRLQGITDTLGNLALSNPHRILIVGCAYGGISAVVNLLEYSQGKARQSVYPGPDFKGARSRRGLEITVIDERDGYFHSVGAPLAHVAPKYTGYMWRRFSHLNELKHPNLHFKHGSVKNINPEDKVAEWSDRNGKTQQQPYDYLVMATGLKRHWPAVPKSGSYEEYLRDGKAFIEKITGGDPAKYKGRRVVVIGAGAVGVEFAGEIKNYYPEISVTLVHSRAEVLSSEPLPSDVKERAKILLKEEGVDLILGSRASIENLPNGQFTVTLANGETITADFVIDSTKKGTPTTQVLPAECLNEDKEIMVHQSLIFKDTIANASSHFGVGDVIAWSGIKRAGSATVMGQTAAQNVYAAVLNAELSPSAEQYPTTELPAWEAVIGLAVGKQCLTYDSNSGIKYGVEVMKGYFGEDLGWAANLKYLGLTDVVEKVDSPREEPEAAKMAEVGIKPVSAAA</sequence>
<dbReference type="PANTHER" id="PTHR43735:SF24">
    <property type="entry name" value="NUCLEOTIDE-DISULPHIDE OXIDOREDUCTASE AMID-LIKE, PUTATIVE (AFU_ORTHOLOGUE AFUA_1G17180)-RELATED"/>
    <property type="match status" value="1"/>
</dbReference>
<dbReference type="GO" id="GO:0004174">
    <property type="term" value="F:electron-transferring-flavoprotein dehydrogenase activity"/>
    <property type="evidence" value="ECO:0007669"/>
    <property type="project" value="TreeGrafter"/>
</dbReference>
<protein>
    <submittedName>
        <fullName evidence="2">FAD/NAD(P)-binding domain-containing protein</fullName>
    </submittedName>
</protein>
<gene>
    <name evidence="2" type="ORF">K460DRAFT_307020</name>
</gene>
<dbReference type="OrthoDB" id="202203at2759"/>
<evidence type="ECO:0000313" key="3">
    <source>
        <dbReference type="Proteomes" id="UP000800039"/>
    </source>
</evidence>
<dbReference type="Proteomes" id="UP000800039">
    <property type="component" value="Unassembled WGS sequence"/>
</dbReference>
<evidence type="ECO:0000259" key="1">
    <source>
        <dbReference type="Pfam" id="PF07992"/>
    </source>
</evidence>
<dbReference type="Pfam" id="PF07992">
    <property type="entry name" value="Pyr_redox_2"/>
    <property type="match status" value="1"/>
</dbReference>
<dbReference type="InterPro" id="IPR023753">
    <property type="entry name" value="FAD/NAD-binding_dom"/>
</dbReference>
<proteinExistence type="predicted"/>
<dbReference type="GO" id="GO:0005737">
    <property type="term" value="C:cytoplasm"/>
    <property type="evidence" value="ECO:0007669"/>
    <property type="project" value="TreeGrafter"/>
</dbReference>
<dbReference type="PRINTS" id="PR00411">
    <property type="entry name" value="PNDRDTASEI"/>
</dbReference>
<dbReference type="AlphaFoldDB" id="A0A9P4LAK9"/>
<name>A0A9P4LAK9_9PLEO</name>
<accession>A0A9P4LAK9</accession>
<feature type="domain" description="FAD/NAD(P)-binding" evidence="1">
    <location>
        <begin position="60"/>
        <end position="337"/>
    </location>
</feature>
<dbReference type="GeneID" id="63847304"/>
<dbReference type="EMBL" id="ML976615">
    <property type="protein sequence ID" value="KAF1847628.1"/>
    <property type="molecule type" value="Genomic_DNA"/>
</dbReference>
<dbReference type="SUPFAM" id="SSF51905">
    <property type="entry name" value="FAD/NAD(P)-binding domain"/>
    <property type="match status" value="1"/>
</dbReference>
<dbReference type="Gene3D" id="3.50.50.100">
    <property type="match status" value="1"/>
</dbReference>